<dbReference type="InterPro" id="IPR036890">
    <property type="entry name" value="HATPase_C_sf"/>
</dbReference>
<organism evidence="7 8">
    <name type="scientific">Silvanigrella paludirubra</name>
    <dbReference type="NCBI Taxonomy" id="2499159"/>
    <lineage>
        <taxon>Bacteria</taxon>
        <taxon>Pseudomonadati</taxon>
        <taxon>Bdellovibrionota</taxon>
        <taxon>Oligoflexia</taxon>
        <taxon>Silvanigrellales</taxon>
        <taxon>Silvanigrellaceae</taxon>
        <taxon>Silvanigrella</taxon>
    </lineage>
</organism>
<dbReference type="InterPro" id="IPR005467">
    <property type="entry name" value="His_kinase_dom"/>
</dbReference>
<evidence type="ECO:0000256" key="1">
    <source>
        <dbReference type="ARBA" id="ARBA00000085"/>
    </source>
</evidence>
<dbReference type="InterPro" id="IPR001789">
    <property type="entry name" value="Sig_transdc_resp-reg_receiver"/>
</dbReference>
<dbReference type="Proteomes" id="UP000437748">
    <property type="component" value="Unassembled WGS sequence"/>
</dbReference>
<proteinExistence type="predicted"/>
<gene>
    <name evidence="7" type="ORF">GCL60_06505</name>
</gene>
<dbReference type="EC" id="2.7.13.3" evidence="2"/>
<evidence type="ECO:0000313" key="8">
    <source>
        <dbReference type="Proteomes" id="UP000437748"/>
    </source>
</evidence>
<reference evidence="7 8" key="1">
    <citation type="submission" date="2019-10" db="EMBL/GenBank/DDBJ databases">
        <title>New species of Slilvanegrellaceae.</title>
        <authorList>
            <person name="Pitt A."/>
            <person name="Hahn M.W."/>
        </authorList>
    </citation>
    <scope>NUCLEOTIDE SEQUENCE [LARGE SCALE GENOMIC DNA]</scope>
    <source>
        <strain evidence="7 8">SP-Ram-0.45-NSY-1</strain>
    </source>
</reference>
<dbReference type="RefSeq" id="WP_153419518.1">
    <property type="nucleotide sequence ID" value="NZ_WFLM01000002.1"/>
</dbReference>
<dbReference type="PROSITE" id="PS50110">
    <property type="entry name" value="RESPONSE_REGULATORY"/>
    <property type="match status" value="1"/>
</dbReference>
<dbReference type="PROSITE" id="PS50109">
    <property type="entry name" value="HIS_KIN"/>
    <property type="match status" value="1"/>
</dbReference>
<dbReference type="SMART" id="SM00448">
    <property type="entry name" value="REC"/>
    <property type="match status" value="1"/>
</dbReference>
<dbReference type="CDD" id="cd17534">
    <property type="entry name" value="REC_DC-like"/>
    <property type="match status" value="1"/>
</dbReference>
<protein>
    <recommendedName>
        <fullName evidence="2">histidine kinase</fullName>
        <ecNumber evidence="2">2.7.13.3</ecNumber>
    </recommendedName>
</protein>
<dbReference type="SUPFAM" id="SSF52172">
    <property type="entry name" value="CheY-like"/>
    <property type="match status" value="1"/>
</dbReference>
<feature type="domain" description="Histidine kinase" evidence="5">
    <location>
        <begin position="153"/>
        <end position="365"/>
    </location>
</feature>
<evidence type="ECO:0000256" key="4">
    <source>
        <dbReference type="PROSITE-ProRule" id="PRU00169"/>
    </source>
</evidence>
<dbReference type="InterPro" id="IPR011006">
    <property type="entry name" value="CheY-like_superfamily"/>
</dbReference>
<dbReference type="GO" id="GO:0004673">
    <property type="term" value="F:protein histidine kinase activity"/>
    <property type="evidence" value="ECO:0007669"/>
    <property type="project" value="UniProtKB-EC"/>
</dbReference>
<evidence type="ECO:0000259" key="6">
    <source>
        <dbReference type="PROSITE" id="PS50110"/>
    </source>
</evidence>
<dbReference type="Pfam" id="PF02518">
    <property type="entry name" value="HATPase_c"/>
    <property type="match status" value="1"/>
</dbReference>
<comment type="caution">
    <text evidence="7">The sequence shown here is derived from an EMBL/GenBank/DDBJ whole genome shotgun (WGS) entry which is preliminary data.</text>
</comment>
<keyword evidence="3 4" id="KW-0597">Phosphoprotein</keyword>
<dbReference type="AlphaFoldDB" id="A0A6N6VZI0"/>
<dbReference type="PRINTS" id="PR00344">
    <property type="entry name" value="BCTRLSENSOR"/>
</dbReference>
<feature type="modified residue" description="4-aspartylphosphate" evidence="4">
    <location>
        <position position="57"/>
    </location>
</feature>
<dbReference type="PANTHER" id="PTHR43719:SF28">
    <property type="entry name" value="PEROXIDE STRESS-ACTIVATED HISTIDINE KINASE MAK1-RELATED"/>
    <property type="match status" value="1"/>
</dbReference>
<evidence type="ECO:0000259" key="5">
    <source>
        <dbReference type="PROSITE" id="PS50109"/>
    </source>
</evidence>
<dbReference type="InterPro" id="IPR004358">
    <property type="entry name" value="Sig_transdc_His_kin-like_C"/>
</dbReference>
<dbReference type="EMBL" id="WFLM01000002">
    <property type="protein sequence ID" value="KAB8039908.1"/>
    <property type="molecule type" value="Genomic_DNA"/>
</dbReference>
<keyword evidence="8" id="KW-1185">Reference proteome</keyword>
<evidence type="ECO:0000313" key="7">
    <source>
        <dbReference type="EMBL" id="KAB8039908.1"/>
    </source>
</evidence>
<evidence type="ECO:0000256" key="2">
    <source>
        <dbReference type="ARBA" id="ARBA00012438"/>
    </source>
</evidence>
<evidence type="ECO:0000256" key="3">
    <source>
        <dbReference type="ARBA" id="ARBA00022553"/>
    </source>
</evidence>
<comment type="catalytic activity">
    <reaction evidence="1">
        <text>ATP + protein L-histidine = ADP + protein N-phospho-L-histidine.</text>
        <dbReference type="EC" id="2.7.13.3"/>
    </reaction>
</comment>
<name>A0A6N6VZI0_9BACT</name>
<feature type="domain" description="Response regulatory" evidence="6">
    <location>
        <begin position="7"/>
        <end position="122"/>
    </location>
</feature>
<dbReference type="PANTHER" id="PTHR43719">
    <property type="entry name" value="TWO-COMPONENT HISTIDINE KINASE"/>
    <property type="match status" value="1"/>
</dbReference>
<dbReference type="InterPro" id="IPR003594">
    <property type="entry name" value="HATPase_dom"/>
</dbReference>
<sequence>MNTTSIKILIVEDEIILAKNLEDTLIEMGYQVVGISDNAMKAIMMFFLHEPDLILMDIHLKGEVDGIQTAEKILEQKAVPIVFLTANQDPATFQRAKIEGAFGYILKPFQEREMQIVIDIAISQFEERKKIARLESMLLNSEKFNSIDTFASGIIHNINTYLTSIFIASDILKKEDALNSNYSIETALELLEKGANSIKNTIKNYNNIIENKEFEKPNLFNLKNICKEAIEICKYYSLEKKVIIKELLGNQDTCVWIGYSNFFQVIVNLIKNACDAVEKTKDAWLQISWEDLNERIVQIKVTDSGNGIPKDICDKIFEPLFTTKSIGLGLGLSSCRHILQKYGANIHIDETNKNTCFLLEIKKTNF</sequence>
<accession>A0A6N6VZI0</accession>
<dbReference type="GO" id="GO:0000160">
    <property type="term" value="P:phosphorelay signal transduction system"/>
    <property type="evidence" value="ECO:0007669"/>
    <property type="project" value="InterPro"/>
</dbReference>
<dbReference type="Pfam" id="PF00072">
    <property type="entry name" value="Response_reg"/>
    <property type="match status" value="1"/>
</dbReference>
<dbReference type="OrthoDB" id="5291616at2"/>
<dbReference type="Gene3D" id="1.10.287.130">
    <property type="match status" value="1"/>
</dbReference>
<dbReference type="SMART" id="SM00387">
    <property type="entry name" value="HATPase_c"/>
    <property type="match status" value="1"/>
</dbReference>
<dbReference type="SUPFAM" id="SSF55874">
    <property type="entry name" value="ATPase domain of HSP90 chaperone/DNA topoisomerase II/histidine kinase"/>
    <property type="match status" value="1"/>
</dbReference>
<dbReference type="Gene3D" id="3.40.50.2300">
    <property type="match status" value="1"/>
</dbReference>
<dbReference type="InterPro" id="IPR050956">
    <property type="entry name" value="2C_system_His_kinase"/>
</dbReference>
<dbReference type="Gene3D" id="3.30.565.10">
    <property type="entry name" value="Histidine kinase-like ATPase, C-terminal domain"/>
    <property type="match status" value="1"/>
</dbReference>